<sequence length="138" mass="14829">MAPTTPNVKSRVLIIGATGLIGRHVAEASLDAGRLTYLLIRSTSSAADDPLKGQLLKFLEDKGAIIVQAQQQTFAGKVDYPLLPEIASAILIVTVDVLSNSDHRLLASVILKHFTCATVTCPARRILGVLRFRLIKIG</sequence>
<dbReference type="GO" id="GO:0009807">
    <property type="term" value="P:lignan biosynthetic process"/>
    <property type="evidence" value="ECO:0007669"/>
    <property type="project" value="UniProtKB-ARBA"/>
</dbReference>
<evidence type="ECO:0000256" key="1">
    <source>
        <dbReference type="ARBA" id="ARBA00011473"/>
    </source>
</evidence>
<dbReference type="PANTHER" id="PTHR43349">
    <property type="entry name" value="PINORESINOL REDUCTASE-RELATED"/>
    <property type="match status" value="1"/>
</dbReference>
<dbReference type="Proteomes" id="UP001154282">
    <property type="component" value="Unassembled WGS sequence"/>
</dbReference>
<dbReference type="Gene3D" id="3.40.50.720">
    <property type="entry name" value="NAD(P)-binding Rossmann-like Domain"/>
    <property type="match status" value="1"/>
</dbReference>
<dbReference type="GO" id="GO:0044283">
    <property type="term" value="P:small molecule biosynthetic process"/>
    <property type="evidence" value="ECO:0007669"/>
    <property type="project" value="UniProtKB-ARBA"/>
</dbReference>
<dbReference type="SUPFAM" id="SSF51735">
    <property type="entry name" value="NAD(P)-binding Rossmann-fold domains"/>
    <property type="match status" value="1"/>
</dbReference>
<evidence type="ECO:0000259" key="2">
    <source>
        <dbReference type="Pfam" id="PF05368"/>
    </source>
</evidence>
<comment type="subunit">
    <text evidence="1">Dimer.</text>
</comment>
<reference evidence="3" key="1">
    <citation type="submission" date="2022-08" db="EMBL/GenBank/DDBJ databases">
        <authorList>
            <person name="Gutierrez-Valencia J."/>
        </authorList>
    </citation>
    <scope>NUCLEOTIDE SEQUENCE</scope>
</reference>
<comment type="caution">
    <text evidence="3">The sequence shown here is derived from an EMBL/GenBank/DDBJ whole genome shotgun (WGS) entry which is preliminary data.</text>
</comment>
<dbReference type="InterPro" id="IPR036291">
    <property type="entry name" value="NAD(P)-bd_dom_sf"/>
</dbReference>
<dbReference type="EMBL" id="CAMGYJ010000008">
    <property type="protein sequence ID" value="CAI0458963.1"/>
    <property type="molecule type" value="Genomic_DNA"/>
</dbReference>
<dbReference type="AlphaFoldDB" id="A0AAV0NL33"/>
<dbReference type="Pfam" id="PF05368">
    <property type="entry name" value="NmrA"/>
    <property type="match status" value="1"/>
</dbReference>
<evidence type="ECO:0000313" key="4">
    <source>
        <dbReference type="Proteomes" id="UP001154282"/>
    </source>
</evidence>
<dbReference type="PANTHER" id="PTHR43349:SF89">
    <property type="entry name" value="LEUCANTHOCYANIDIN REDUCTASE"/>
    <property type="match status" value="1"/>
</dbReference>
<accession>A0AAV0NL33</accession>
<dbReference type="InterPro" id="IPR050608">
    <property type="entry name" value="NmrA-type/Isoflavone_red_sf"/>
</dbReference>
<gene>
    <name evidence="3" type="ORF">LITE_LOCUS33778</name>
</gene>
<evidence type="ECO:0000313" key="3">
    <source>
        <dbReference type="EMBL" id="CAI0458963.1"/>
    </source>
</evidence>
<feature type="domain" description="NmrA-like" evidence="2">
    <location>
        <begin position="9"/>
        <end position="73"/>
    </location>
</feature>
<dbReference type="InterPro" id="IPR008030">
    <property type="entry name" value="NmrA-like"/>
</dbReference>
<proteinExistence type="predicted"/>
<name>A0AAV0NL33_9ROSI</name>
<organism evidence="3 4">
    <name type="scientific">Linum tenue</name>
    <dbReference type="NCBI Taxonomy" id="586396"/>
    <lineage>
        <taxon>Eukaryota</taxon>
        <taxon>Viridiplantae</taxon>
        <taxon>Streptophyta</taxon>
        <taxon>Embryophyta</taxon>
        <taxon>Tracheophyta</taxon>
        <taxon>Spermatophyta</taxon>
        <taxon>Magnoliopsida</taxon>
        <taxon>eudicotyledons</taxon>
        <taxon>Gunneridae</taxon>
        <taxon>Pentapetalae</taxon>
        <taxon>rosids</taxon>
        <taxon>fabids</taxon>
        <taxon>Malpighiales</taxon>
        <taxon>Linaceae</taxon>
        <taxon>Linum</taxon>
    </lineage>
</organism>
<dbReference type="GO" id="GO:0003824">
    <property type="term" value="F:catalytic activity"/>
    <property type="evidence" value="ECO:0007669"/>
    <property type="project" value="UniProtKB-ARBA"/>
</dbReference>
<keyword evidence="4" id="KW-1185">Reference proteome</keyword>
<protein>
    <recommendedName>
        <fullName evidence="2">NmrA-like domain-containing protein</fullName>
    </recommendedName>
</protein>